<gene>
    <name evidence="2" type="ORF">QR680_006060</name>
</gene>
<evidence type="ECO:0000313" key="3">
    <source>
        <dbReference type="Proteomes" id="UP001175271"/>
    </source>
</evidence>
<dbReference type="PANTHER" id="PTHR12839">
    <property type="entry name" value="NONSENSE-MEDIATED MRNA DECAY PROTEIN 2 UP-FRAMESHIFT SUPPRESSOR 2"/>
    <property type="match status" value="1"/>
</dbReference>
<feature type="coiled-coil region" evidence="1">
    <location>
        <begin position="15"/>
        <end position="42"/>
    </location>
</feature>
<dbReference type="GO" id="GO:0000184">
    <property type="term" value="P:nuclear-transcribed mRNA catabolic process, nonsense-mediated decay"/>
    <property type="evidence" value="ECO:0007669"/>
    <property type="project" value="InterPro"/>
</dbReference>
<protein>
    <submittedName>
        <fullName evidence="2">Uncharacterized protein</fullName>
    </submittedName>
</protein>
<dbReference type="Gene3D" id="1.25.40.180">
    <property type="match status" value="1"/>
</dbReference>
<dbReference type="EMBL" id="JAUCMV010000003">
    <property type="protein sequence ID" value="KAK0412147.1"/>
    <property type="molecule type" value="Genomic_DNA"/>
</dbReference>
<dbReference type="GO" id="GO:0035145">
    <property type="term" value="C:exon-exon junction complex"/>
    <property type="evidence" value="ECO:0007669"/>
    <property type="project" value="TreeGrafter"/>
</dbReference>
<organism evidence="2 3">
    <name type="scientific">Steinernema hermaphroditum</name>
    <dbReference type="NCBI Taxonomy" id="289476"/>
    <lineage>
        <taxon>Eukaryota</taxon>
        <taxon>Metazoa</taxon>
        <taxon>Ecdysozoa</taxon>
        <taxon>Nematoda</taxon>
        <taxon>Chromadorea</taxon>
        <taxon>Rhabditida</taxon>
        <taxon>Tylenchina</taxon>
        <taxon>Panagrolaimomorpha</taxon>
        <taxon>Strongyloidoidea</taxon>
        <taxon>Steinernematidae</taxon>
        <taxon>Steinernema</taxon>
    </lineage>
</organism>
<feature type="coiled-coil region" evidence="1">
    <location>
        <begin position="151"/>
        <end position="178"/>
    </location>
</feature>
<name>A0AA39HU85_9BILA</name>
<dbReference type="Proteomes" id="UP001175271">
    <property type="component" value="Unassembled WGS sequence"/>
</dbReference>
<keyword evidence="3" id="KW-1185">Reference proteome</keyword>
<proteinExistence type="predicted"/>
<dbReference type="AlphaFoldDB" id="A0AA39HU85"/>
<dbReference type="PANTHER" id="PTHR12839:SF7">
    <property type="entry name" value="REGULATOR OF NONSENSE TRANSCRIPTS 2"/>
    <property type="match status" value="1"/>
</dbReference>
<dbReference type="InterPro" id="IPR016024">
    <property type="entry name" value="ARM-type_fold"/>
</dbReference>
<feature type="coiled-coil region" evidence="1">
    <location>
        <begin position="226"/>
        <end position="292"/>
    </location>
</feature>
<evidence type="ECO:0000313" key="2">
    <source>
        <dbReference type="EMBL" id="KAK0412147.1"/>
    </source>
</evidence>
<dbReference type="SUPFAM" id="SSF48371">
    <property type="entry name" value="ARM repeat"/>
    <property type="match status" value="1"/>
</dbReference>
<accession>A0AA39HU85</accession>
<dbReference type="InterPro" id="IPR039762">
    <property type="entry name" value="Nmd2/UPF2"/>
</dbReference>
<reference evidence="2" key="1">
    <citation type="submission" date="2023-06" db="EMBL/GenBank/DDBJ databases">
        <title>Genomic analysis of the entomopathogenic nematode Steinernema hermaphroditum.</title>
        <authorList>
            <person name="Schwarz E.M."/>
            <person name="Heppert J.K."/>
            <person name="Baniya A."/>
            <person name="Schwartz H.T."/>
            <person name="Tan C.-H."/>
            <person name="Antoshechkin I."/>
            <person name="Sternberg P.W."/>
            <person name="Goodrich-Blair H."/>
            <person name="Dillman A.R."/>
        </authorList>
    </citation>
    <scope>NUCLEOTIDE SEQUENCE</scope>
    <source>
        <strain evidence="2">PS9179</strain>
        <tissue evidence="2">Whole animal</tissue>
    </source>
</reference>
<comment type="caution">
    <text evidence="2">The sequence shown here is derived from an EMBL/GenBank/DDBJ whole genome shotgun (WGS) entry which is preliminary data.</text>
</comment>
<keyword evidence="1" id="KW-0175">Coiled coil</keyword>
<evidence type="ECO:0000256" key="1">
    <source>
        <dbReference type="SAM" id="Coils"/>
    </source>
</evidence>
<dbReference type="GO" id="GO:0005737">
    <property type="term" value="C:cytoplasm"/>
    <property type="evidence" value="ECO:0007669"/>
    <property type="project" value="TreeGrafter"/>
</dbReference>
<sequence length="519" mass="58691">MNPLNEPSELEYALVQEMRKSSSSLEAELNKWTDKLNAKNEEQFKHSVRRELKPRRTALPAVCNERLRDIDCHINVADTNAHNVKECNEKTKAVEEQLSKSLATREDAAATLKKKFLRLIDCGRIAFRRMERSKPDVDSVSHYEELSEAVFDEAEEQLTRLNTQIDSMRRLAESLQADNEAEAEHHRKELADIAKRRAAINLGEFREQIASLESSQAELLDRMKGNESKKQEIAKVNAEMSAEIDKRSAELAQMKSEVVTLKEQTEHLDVVCAELQKRKEALQKELSEFVSTANEKIIALEHKNMSSVDDIYQTYVSELKMRHTRQTCNVEMIAKTEKLDEDAARRLDSALKKTTAAVKKVKSLGTSAVSASSLISEMEKLNLSKYLDELAASILEAKLKSSDIGDVVDVCVFLSSRYQEFPGFLLEEFRKHVPYRKTDKISNPAKLRVDIRLLVELVLNGALPDKEGVKLLGSTLSFITITDKTDHVNVGILLPLCRSHAFVDISDVLPKKLKGECKP</sequence>